<evidence type="ECO:0000259" key="1">
    <source>
        <dbReference type="Pfam" id="PF21805"/>
    </source>
</evidence>
<evidence type="ECO:0000313" key="3">
    <source>
        <dbReference type="Proteomes" id="UP001519363"/>
    </source>
</evidence>
<protein>
    <recommendedName>
        <fullName evidence="1">Imm-5-like domain-containing protein</fullName>
    </recommendedName>
</protein>
<comment type="caution">
    <text evidence="2">The sequence shown here is derived from an EMBL/GenBank/DDBJ whole genome shotgun (WGS) entry which is preliminary data.</text>
</comment>
<sequence length="187" mass="19222">MYFDLSLDELRRITTFALACAEPALPVFSRDRPEDPRVREALAAARAFAGGGRRTKAIRVTALAAHRAARAAGSEAAAHAARAAGAAGSSAYLHPLAKATQVLHILGSAAHAARAFELTTGDAGLARVLALADPTVRAVLARYPAAPGGRGRVGELVRVLDTALRQSSSSIVSAAAAAPPAACERLR</sequence>
<reference evidence="2 3" key="1">
    <citation type="submission" date="2021-03" db="EMBL/GenBank/DDBJ databases">
        <title>Sequencing the genomes of 1000 actinobacteria strains.</title>
        <authorList>
            <person name="Klenk H.-P."/>
        </authorList>
    </citation>
    <scope>NUCLEOTIDE SEQUENCE [LARGE SCALE GENOMIC DNA]</scope>
    <source>
        <strain evidence="2 3">DSM 44580</strain>
    </source>
</reference>
<dbReference type="RefSeq" id="WP_086787824.1">
    <property type="nucleotide sequence ID" value="NZ_JAGIOO010000001.1"/>
</dbReference>
<dbReference type="Pfam" id="PF21805">
    <property type="entry name" value="Imm5_like"/>
    <property type="match status" value="1"/>
</dbReference>
<gene>
    <name evidence="2" type="ORF">JOF53_000139</name>
</gene>
<dbReference type="EMBL" id="JAGIOO010000001">
    <property type="protein sequence ID" value="MBP2471267.1"/>
    <property type="molecule type" value="Genomic_DNA"/>
</dbReference>
<proteinExistence type="predicted"/>
<dbReference type="InterPro" id="IPR048667">
    <property type="entry name" value="Imm5-like"/>
</dbReference>
<dbReference type="Proteomes" id="UP001519363">
    <property type="component" value="Unassembled WGS sequence"/>
</dbReference>
<feature type="domain" description="Imm-5-like" evidence="1">
    <location>
        <begin position="11"/>
        <end position="122"/>
    </location>
</feature>
<keyword evidence="3" id="KW-1185">Reference proteome</keyword>
<accession>A0ABS5A4Q2</accession>
<organism evidence="2 3">
    <name type="scientific">Crossiella equi</name>
    <dbReference type="NCBI Taxonomy" id="130796"/>
    <lineage>
        <taxon>Bacteria</taxon>
        <taxon>Bacillati</taxon>
        <taxon>Actinomycetota</taxon>
        <taxon>Actinomycetes</taxon>
        <taxon>Pseudonocardiales</taxon>
        <taxon>Pseudonocardiaceae</taxon>
        <taxon>Crossiella</taxon>
    </lineage>
</organism>
<evidence type="ECO:0000313" key="2">
    <source>
        <dbReference type="EMBL" id="MBP2471267.1"/>
    </source>
</evidence>
<name>A0ABS5A4Q2_9PSEU</name>